<evidence type="ECO:0000256" key="1">
    <source>
        <dbReference type="SAM" id="MobiDB-lite"/>
    </source>
</evidence>
<evidence type="ECO:0008006" key="4">
    <source>
        <dbReference type="Google" id="ProtNLM"/>
    </source>
</evidence>
<dbReference type="EMBL" id="JBBBZM010000041">
    <property type="protein sequence ID" value="KAL0636964.1"/>
    <property type="molecule type" value="Genomic_DNA"/>
</dbReference>
<feature type="region of interest" description="Disordered" evidence="1">
    <location>
        <begin position="194"/>
        <end position="240"/>
    </location>
</feature>
<evidence type="ECO:0000313" key="3">
    <source>
        <dbReference type="Proteomes" id="UP001447188"/>
    </source>
</evidence>
<feature type="compositionally biased region" description="Polar residues" evidence="1">
    <location>
        <begin position="228"/>
        <end position="240"/>
    </location>
</feature>
<comment type="caution">
    <text evidence="2">The sequence shown here is derived from an EMBL/GenBank/DDBJ whole genome shotgun (WGS) entry which is preliminary data.</text>
</comment>
<organism evidence="2 3">
    <name type="scientific">Discina gigas</name>
    <dbReference type="NCBI Taxonomy" id="1032678"/>
    <lineage>
        <taxon>Eukaryota</taxon>
        <taxon>Fungi</taxon>
        <taxon>Dikarya</taxon>
        <taxon>Ascomycota</taxon>
        <taxon>Pezizomycotina</taxon>
        <taxon>Pezizomycetes</taxon>
        <taxon>Pezizales</taxon>
        <taxon>Discinaceae</taxon>
        <taxon>Discina</taxon>
    </lineage>
</organism>
<accession>A0ABR3GM27</accession>
<gene>
    <name evidence="2" type="ORF">Q9L58_004067</name>
</gene>
<name>A0ABR3GM27_9PEZI</name>
<sequence>MPMIIHHLHAAHPGYYHSINTDFGKSGVESIVKWLTLRHASWSSNFACHKCGNRPFQSTSSSLTGSHCIACWSRGFRVIIYRSSQYASYLPDRVEQTAHMTEKYDIDTVSERVTLHTTLSGFPAGTVAAEVSVCFQCRVLIDNISDIEGHLRHSPVHETDVIAQLEMHGRSGLQYMLPMMFIVSGDYVTDENSEDYVTDANSGDGNPEDELVRDDGQGRHIKKRRKISNTLPDIQTGKGSDSEISFDGEFIFVAGSLGKMVQPAFDYTVGSNSNMMTGKRKRSASFASNAREHPTVMKIRLIDFNSSIDIKNPITFATLTNHIMENIDDYMRLRFRGLTGSKKPPAWTEFSDNAWNSMWDEDVWKSLKSRGEKESFIPTVDVEILWGFGTA</sequence>
<protein>
    <recommendedName>
        <fullName evidence="4">C2H2-type domain-containing protein</fullName>
    </recommendedName>
</protein>
<reference evidence="2 3" key="1">
    <citation type="submission" date="2024-02" db="EMBL/GenBank/DDBJ databases">
        <title>Discinaceae phylogenomics.</title>
        <authorList>
            <person name="Dirks A.C."/>
            <person name="James T.Y."/>
        </authorList>
    </citation>
    <scope>NUCLEOTIDE SEQUENCE [LARGE SCALE GENOMIC DNA]</scope>
    <source>
        <strain evidence="2 3">ACD0624</strain>
    </source>
</reference>
<dbReference type="Proteomes" id="UP001447188">
    <property type="component" value="Unassembled WGS sequence"/>
</dbReference>
<keyword evidence="3" id="KW-1185">Reference proteome</keyword>
<proteinExistence type="predicted"/>
<evidence type="ECO:0000313" key="2">
    <source>
        <dbReference type="EMBL" id="KAL0636964.1"/>
    </source>
</evidence>